<evidence type="ECO:0000256" key="1">
    <source>
        <dbReference type="ARBA" id="ARBA00023239"/>
    </source>
</evidence>
<comment type="similarity">
    <text evidence="3 4">Belongs to the RlpA family.</text>
</comment>
<dbReference type="EC" id="4.2.2.-" evidence="3"/>
<feature type="signal peptide" evidence="5">
    <location>
        <begin position="1"/>
        <end position="20"/>
    </location>
</feature>
<dbReference type="InterPro" id="IPR034718">
    <property type="entry name" value="RlpA"/>
</dbReference>
<evidence type="ECO:0000256" key="5">
    <source>
        <dbReference type="SAM" id="SignalP"/>
    </source>
</evidence>
<evidence type="ECO:0000256" key="2">
    <source>
        <dbReference type="ARBA" id="ARBA00023316"/>
    </source>
</evidence>
<keyword evidence="3" id="KW-0564">Palmitate</keyword>
<dbReference type="InterPro" id="IPR012997">
    <property type="entry name" value="RplA"/>
</dbReference>
<dbReference type="SUPFAM" id="SSF50685">
    <property type="entry name" value="Barwin-like endoglucanases"/>
    <property type="match status" value="1"/>
</dbReference>
<evidence type="ECO:0000313" key="7">
    <source>
        <dbReference type="EMBL" id="ATC91168.1"/>
    </source>
</evidence>
<feature type="chain" id="PRO_5047121680" description="Endolytic peptidoglycan transglycosylase RlpA" evidence="5">
    <location>
        <begin position="21"/>
        <end position="142"/>
    </location>
</feature>
<evidence type="ECO:0000259" key="6">
    <source>
        <dbReference type="Pfam" id="PF03330"/>
    </source>
</evidence>
<keyword evidence="2 3" id="KW-0961">Cell wall biogenesis/degradation</keyword>
<dbReference type="RefSeq" id="WP_058155033.1">
    <property type="nucleotide sequence ID" value="NZ_CP011030.1"/>
</dbReference>
<dbReference type="CDD" id="cd22268">
    <property type="entry name" value="DPBB_RlpA-like"/>
    <property type="match status" value="1"/>
</dbReference>
<keyword evidence="5" id="KW-0732">Signal</keyword>
<dbReference type="Gene3D" id="2.40.40.10">
    <property type="entry name" value="RlpA-like domain"/>
    <property type="match status" value="1"/>
</dbReference>
<keyword evidence="3" id="KW-1003">Cell membrane</keyword>
<evidence type="ECO:0000256" key="4">
    <source>
        <dbReference type="RuleBase" id="RU003495"/>
    </source>
</evidence>
<gene>
    <name evidence="3 7" type="primary">rlpA</name>
    <name evidence="7" type="ORF">PISS_a2340</name>
</gene>
<proteinExistence type="inferred from homology"/>
<dbReference type="PROSITE" id="PS51257">
    <property type="entry name" value="PROKAR_LIPOPROTEIN"/>
    <property type="match status" value="1"/>
</dbReference>
<keyword evidence="3 7" id="KW-0449">Lipoprotein</keyword>
<keyword evidence="1 3" id="KW-0456">Lyase</keyword>
<dbReference type="NCBIfam" id="TIGR00413">
    <property type="entry name" value="rlpA"/>
    <property type="match status" value="1"/>
</dbReference>
<keyword evidence="3" id="KW-0472">Membrane</keyword>
<comment type="function">
    <text evidence="3">Lytic transglycosylase with a strong preference for naked glycan strands that lack stem peptides.</text>
</comment>
<reference evidence="7 8" key="1">
    <citation type="submission" date="2015-06" db="EMBL/GenBank/DDBJ databases">
        <authorList>
            <person name="Xie B.-B."/>
            <person name="Rong J.-C."/>
            <person name="Qin Q.-L."/>
            <person name="Zhang Y.-Z."/>
        </authorList>
    </citation>
    <scope>NUCLEOTIDE SEQUENCE [LARGE SCALE GENOMIC DNA]</scope>
    <source>
        <strain evidence="7 8">KMM 3549</strain>
    </source>
</reference>
<dbReference type="EMBL" id="CP011030">
    <property type="protein sequence ID" value="ATC91168.1"/>
    <property type="molecule type" value="Genomic_DNA"/>
</dbReference>
<evidence type="ECO:0000256" key="3">
    <source>
        <dbReference type="HAMAP-Rule" id="MF_02071"/>
    </source>
</evidence>
<dbReference type="PANTHER" id="PTHR34183:SF8">
    <property type="entry name" value="ENDOLYTIC PEPTIDOGLYCAN TRANSGLYCOSYLASE RLPA-RELATED"/>
    <property type="match status" value="1"/>
</dbReference>
<dbReference type="Proteomes" id="UP000217258">
    <property type="component" value="Chromosome I"/>
</dbReference>
<dbReference type="InterPro" id="IPR009009">
    <property type="entry name" value="RlpA-like_DPBB"/>
</dbReference>
<evidence type="ECO:0000313" key="8">
    <source>
        <dbReference type="Proteomes" id="UP000217258"/>
    </source>
</evidence>
<dbReference type="PANTHER" id="PTHR34183">
    <property type="entry name" value="ENDOLYTIC PEPTIDOGLYCAN TRANSGLYCOSYLASE RLPA"/>
    <property type="match status" value="1"/>
</dbReference>
<name>A0ABM6N4V3_9GAMM</name>
<organism evidence="7 8">
    <name type="scientific">Pseudoalteromonas issachenkonii</name>
    <dbReference type="NCBI Taxonomy" id="152297"/>
    <lineage>
        <taxon>Bacteria</taxon>
        <taxon>Pseudomonadati</taxon>
        <taxon>Pseudomonadota</taxon>
        <taxon>Gammaproteobacteria</taxon>
        <taxon>Alteromonadales</taxon>
        <taxon>Pseudoalteromonadaceae</taxon>
        <taxon>Pseudoalteromonas</taxon>
    </lineage>
</organism>
<comment type="subcellular location">
    <subcellularLocation>
        <location evidence="3">Cell membrane</location>
        <topology evidence="3">Lipid-anchor</topology>
    </subcellularLocation>
</comment>
<keyword evidence="8" id="KW-1185">Reference proteome</keyword>
<accession>A0ABM6N4V3</accession>
<dbReference type="InterPro" id="IPR036908">
    <property type="entry name" value="RlpA-like_sf"/>
</dbReference>
<dbReference type="Pfam" id="PF03330">
    <property type="entry name" value="DPBB_1"/>
    <property type="match status" value="1"/>
</dbReference>
<sequence>MKRIKLVLLSMLLVMLTACSTAPRQIINQQSDMSERGKASFYADKYHGRTTANGERFSQQAATAAHLRLPFGTKVKVTNIANNKSVVVRINDRGPYIRGRIIDLSKAMFKKIADLKVGVIDVTVTVIDVTVTVIDKSNTAKD</sequence>
<feature type="domain" description="RlpA-like protein double-psi beta-barrel" evidence="6">
    <location>
        <begin position="35"/>
        <end position="124"/>
    </location>
</feature>
<dbReference type="HAMAP" id="MF_02071">
    <property type="entry name" value="RlpA"/>
    <property type="match status" value="1"/>
</dbReference>
<protein>
    <recommendedName>
        <fullName evidence="3">Endolytic peptidoglycan transglycosylase RlpA</fullName>
        <ecNumber evidence="3">4.2.2.-</ecNumber>
    </recommendedName>
</protein>